<accession>A0ABS6AQ28</accession>
<reference evidence="4" key="1">
    <citation type="submission" date="2021-06" db="EMBL/GenBank/DDBJ databases">
        <title>Paracoccus bacterium XHP0099 sp. nov., isolated from the surface waters of the Yellow Sea.</title>
        <authorList>
            <person name="Xue H."/>
            <person name="Zhang D."/>
        </authorList>
    </citation>
    <scope>NUCLEOTIDE SEQUENCE</scope>
    <source>
        <strain evidence="4">XHP0099</strain>
    </source>
</reference>
<protein>
    <submittedName>
        <fullName evidence="4">MBL fold metallo-hydrolase</fullName>
    </submittedName>
</protein>
<dbReference type="InterPro" id="IPR029228">
    <property type="entry name" value="Alkyl_sulf_dimr"/>
</dbReference>
<dbReference type="EMBL" id="JAHKNG010000039">
    <property type="protein sequence ID" value="MBU3031749.1"/>
    <property type="molecule type" value="Genomic_DNA"/>
</dbReference>
<gene>
    <name evidence="4" type="ORF">KNW02_16700</name>
</gene>
<feature type="domain" description="Metallo-beta-lactamase" evidence="3">
    <location>
        <begin position="115"/>
        <end position="337"/>
    </location>
</feature>
<dbReference type="Pfam" id="PF14863">
    <property type="entry name" value="Alkyl_sulf_dimr"/>
    <property type="match status" value="1"/>
</dbReference>
<dbReference type="InterPro" id="IPR001279">
    <property type="entry name" value="Metallo-B-lactamas"/>
</dbReference>
<evidence type="ECO:0000256" key="2">
    <source>
        <dbReference type="SAM" id="SignalP"/>
    </source>
</evidence>
<dbReference type="Pfam" id="PF14864">
    <property type="entry name" value="Alkyl_sulf_C"/>
    <property type="match status" value="1"/>
</dbReference>
<dbReference type="SMART" id="SM00849">
    <property type="entry name" value="Lactamase_B"/>
    <property type="match status" value="1"/>
</dbReference>
<keyword evidence="5" id="KW-1185">Reference proteome</keyword>
<dbReference type="InterPro" id="IPR044097">
    <property type="entry name" value="Bds1/SdsA1_MBL-fold"/>
</dbReference>
<proteinExistence type="inferred from homology"/>
<dbReference type="PANTHER" id="PTHR43223:SF1">
    <property type="entry name" value="ALKYL_ARYL-SULFATASE BDS1"/>
    <property type="match status" value="1"/>
</dbReference>
<dbReference type="InterPro" id="IPR029229">
    <property type="entry name" value="Alkyl_sulf_C"/>
</dbReference>
<dbReference type="Pfam" id="PF00753">
    <property type="entry name" value="Lactamase_B"/>
    <property type="match status" value="1"/>
</dbReference>
<feature type="chain" id="PRO_5046032493" evidence="2">
    <location>
        <begin position="17"/>
        <end position="644"/>
    </location>
</feature>
<keyword evidence="2" id="KW-0732">Signal</keyword>
<evidence type="ECO:0000256" key="1">
    <source>
        <dbReference type="ARBA" id="ARBA00033751"/>
    </source>
</evidence>
<dbReference type="CDD" id="cd07710">
    <property type="entry name" value="arylsulfatase_Sdsa1-like_MBL-fold"/>
    <property type="match status" value="1"/>
</dbReference>
<dbReference type="PANTHER" id="PTHR43223">
    <property type="entry name" value="ALKYL/ARYL-SULFATASE"/>
    <property type="match status" value="1"/>
</dbReference>
<evidence type="ECO:0000313" key="5">
    <source>
        <dbReference type="Proteomes" id="UP001166191"/>
    </source>
</evidence>
<organism evidence="4 5">
    <name type="scientific">Paracoccus marinaquae</name>
    <dbReference type="NCBI Taxonomy" id="2841926"/>
    <lineage>
        <taxon>Bacteria</taxon>
        <taxon>Pseudomonadati</taxon>
        <taxon>Pseudomonadota</taxon>
        <taxon>Alphaproteobacteria</taxon>
        <taxon>Rhodobacterales</taxon>
        <taxon>Paracoccaceae</taxon>
        <taxon>Paracoccus</taxon>
    </lineage>
</organism>
<name>A0ABS6AQ28_9RHOB</name>
<sequence length="644" mass="70032">MAASSLAIGLACAAQAQDATDTTQAVNDALLQYLPFDDESDFENAMRGQIATLDADQITAPDGTVIYDIAQFDFLQGDAPATANPSLWRQSRLNAVHGLFEVVEGSIYQVRGFDLAVMSFIRGDTGWIIVDPLTANETAAAGLQLLRDNVEDLPVTGVIFTHSHVDHFGGVKGITTPEEIDANGIPIVAPEGFFEEAVSENLIAGNTMSRRASYMYGNVVAKGPDGSLGSGLGTTTAAGEVTIVEPTLTIEQTPQTETIDGIEMVFLNTPGAEAPAELMFYIPKFKAMMQAEEINHTLHNLYTLRGAKVRSGDLFAKYINDTINRFGDEVEVSFGSHHWPTWGNDEILDLWKGQRDTYRYIHDETLRLANTGETMLEIAEQLELPDSLAQTFSNRGYYGSVSHNAKAQYQLYFGWFSGNPSELHELPPVEEGTKFVEYAGGAAAVIEKAQADYDAGEYRWVATALNHVVFAEPDNAEAKNLLADALTQMGYQAESGPWRNFYLSGAKELRDGIVEAATPATASPDIVRNLPLGTYLDYLAVRLNHPEAAGQEIALNFVMPDVGDEFEVTVTNGVMNYTLDSQGDEADATVTLDRTVLDSINLGQTTMMDAIADGSATVDGDAQKVEDFVGLLDTFEFWFNIVTP</sequence>
<evidence type="ECO:0000259" key="3">
    <source>
        <dbReference type="SMART" id="SM00849"/>
    </source>
</evidence>
<comment type="similarity">
    <text evidence="1">Belongs to the metallo-beta-lactamase superfamily. Type III sulfatase family.</text>
</comment>
<feature type="signal peptide" evidence="2">
    <location>
        <begin position="1"/>
        <end position="16"/>
    </location>
</feature>
<evidence type="ECO:0000313" key="4">
    <source>
        <dbReference type="EMBL" id="MBU3031749.1"/>
    </source>
</evidence>
<comment type="caution">
    <text evidence="4">The sequence shown here is derived from an EMBL/GenBank/DDBJ whole genome shotgun (WGS) entry which is preliminary data.</text>
</comment>
<dbReference type="InterPro" id="IPR052195">
    <property type="entry name" value="Bact_Alkyl/Aryl-Sulfatase"/>
</dbReference>
<dbReference type="Proteomes" id="UP001166191">
    <property type="component" value="Unassembled WGS sequence"/>
</dbReference>